<evidence type="ECO:0000256" key="2">
    <source>
        <dbReference type="ARBA" id="ARBA00022448"/>
    </source>
</evidence>
<feature type="transmembrane region" description="Helical" evidence="7">
    <location>
        <begin position="178"/>
        <end position="203"/>
    </location>
</feature>
<dbReference type="InterPro" id="IPR035906">
    <property type="entry name" value="MetI-like_sf"/>
</dbReference>
<evidence type="ECO:0000256" key="7">
    <source>
        <dbReference type="RuleBase" id="RU363032"/>
    </source>
</evidence>
<dbReference type="SUPFAM" id="SSF161098">
    <property type="entry name" value="MetI-like"/>
    <property type="match status" value="1"/>
</dbReference>
<keyword evidence="5 7" id="KW-1133">Transmembrane helix</keyword>
<keyword evidence="6 7" id="KW-0472">Membrane</keyword>
<feature type="transmembrane region" description="Helical" evidence="7">
    <location>
        <begin position="57"/>
        <end position="79"/>
    </location>
</feature>
<dbReference type="Proteomes" id="UP001565236">
    <property type="component" value="Unassembled WGS sequence"/>
</dbReference>
<gene>
    <name evidence="9" type="ORF">AALT52_05310</name>
</gene>
<keyword evidence="3" id="KW-1003">Cell membrane</keyword>
<feature type="transmembrane region" description="Helical" evidence="7">
    <location>
        <begin position="91"/>
        <end position="113"/>
    </location>
</feature>
<proteinExistence type="inferred from homology"/>
<protein>
    <submittedName>
        <fullName evidence="9">ABC transporter permease</fullName>
    </submittedName>
</protein>
<dbReference type="EMBL" id="JBCLUF010000015">
    <property type="protein sequence ID" value="MEY8662304.1"/>
    <property type="molecule type" value="Genomic_DNA"/>
</dbReference>
<feature type="transmembrane region" description="Helical" evidence="7">
    <location>
        <begin position="7"/>
        <end position="26"/>
    </location>
</feature>
<keyword evidence="2 7" id="KW-0813">Transport</keyword>
<dbReference type="RefSeq" id="WP_369941744.1">
    <property type="nucleotide sequence ID" value="NZ_JBCLUF010000015.1"/>
</dbReference>
<evidence type="ECO:0000256" key="1">
    <source>
        <dbReference type="ARBA" id="ARBA00004651"/>
    </source>
</evidence>
<keyword evidence="4 7" id="KW-0812">Transmembrane</keyword>
<evidence type="ECO:0000256" key="3">
    <source>
        <dbReference type="ARBA" id="ARBA00022475"/>
    </source>
</evidence>
<dbReference type="PANTHER" id="PTHR30151">
    <property type="entry name" value="ALKANE SULFONATE ABC TRANSPORTER-RELATED, MEMBRANE SUBUNIT"/>
    <property type="match status" value="1"/>
</dbReference>
<evidence type="ECO:0000259" key="8">
    <source>
        <dbReference type="PROSITE" id="PS50928"/>
    </source>
</evidence>
<reference evidence="9 10" key="1">
    <citation type="submission" date="2024-03" db="EMBL/GenBank/DDBJ databases">
        <title>Mouse gut bacterial collection (mGBC) of GemPharmatech.</title>
        <authorList>
            <person name="He Y."/>
            <person name="Dong L."/>
            <person name="Wu D."/>
            <person name="Gao X."/>
            <person name="Lin Z."/>
        </authorList>
    </citation>
    <scope>NUCLEOTIDE SEQUENCE [LARGE SCALE GENOMIC DNA]</scope>
    <source>
        <strain evidence="9 10">15-30</strain>
    </source>
</reference>
<sequence length="246" mass="27495">MGGQIKRFVYAVVVVHLIWTLCALALDRPLLPTPWAVYAYFPTITWTVLWQNLIASLFRLSVSLSCASLLGIISGIALVRFKRLGQLCDPLLYFLYPLPKIAFLPVLMLLFGLGDGSKIIMITLITVFQITIGVRDAVRQIPAELYQTLDVLAANRVDLFKAVTWPASLAGFLSALKIALGTALATLFFTEIYGTQVGLGYFIMDEWNRLDYRGMFVGIVVLSGLAYLLFSLIELAEGYFLRWQRA</sequence>
<comment type="similarity">
    <text evidence="7">Belongs to the binding-protein-dependent transport system permease family.</text>
</comment>
<organism evidence="9 10">
    <name type="scientific">Ligilactobacillus faecis</name>
    <dbReference type="NCBI Taxonomy" id="762833"/>
    <lineage>
        <taxon>Bacteria</taxon>
        <taxon>Bacillati</taxon>
        <taxon>Bacillota</taxon>
        <taxon>Bacilli</taxon>
        <taxon>Lactobacillales</taxon>
        <taxon>Lactobacillaceae</taxon>
        <taxon>Ligilactobacillus</taxon>
    </lineage>
</organism>
<dbReference type="Gene3D" id="1.10.3720.10">
    <property type="entry name" value="MetI-like"/>
    <property type="match status" value="1"/>
</dbReference>
<feature type="transmembrane region" description="Helical" evidence="7">
    <location>
        <begin position="215"/>
        <end position="236"/>
    </location>
</feature>
<dbReference type="PROSITE" id="PS50928">
    <property type="entry name" value="ABC_TM1"/>
    <property type="match status" value="1"/>
</dbReference>
<evidence type="ECO:0000256" key="4">
    <source>
        <dbReference type="ARBA" id="ARBA00022692"/>
    </source>
</evidence>
<comment type="subcellular location">
    <subcellularLocation>
        <location evidence="1 7">Cell membrane</location>
        <topology evidence="1 7">Multi-pass membrane protein</topology>
    </subcellularLocation>
</comment>
<dbReference type="PANTHER" id="PTHR30151:SF20">
    <property type="entry name" value="ABC TRANSPORTER PERMEASE PROTEIN HI_0355-RELATED"/>
    <property type="match status" value="1"/>
</dbReference>
<dbReference type="Pfam" id="PF00528">
    <property type="entry name" value="BPD_transp_1"/>
    <property type="match status" value="1"/>
</dbReference>
<evidence type="ECO:0000256" key="6">
    <source>
        <dbReference type="ARBA" id="ARBA00023136"/>
    </source>
</evidence>
<evidence type="ECO:0000256" key="5">
    <source>
        <dbReference type="ARBA" id="ARBA00022989"/>
    </source>
</evidence>
<evidence type="ECO:0000313" key="10">
    <source>
        <dbReference type="Proteomes" id="UP001565236"/>
    </source>
</evidence>
<comment type="caution">
    <text evidence="9">The sequence shown here is derived from an EMBL/GenBank/DDBJ whole genome shotgun (WGS) entry which is preliminary data.</text>
</comment>
<evidence type="ECO:0000313" key="9">
    <source>
        <dbReference type="EMBL" id="MEY8662304.1"/>
    </source>
</evidence>
<name>A0ABV4DPA6_9LACO</name>
<accession>A0ABV4DPA6</accession>
<feature type="domain" description="ABC transmembrane type-1" evidence="8">
    <location>
        <begin position="53"/>
        <end position="234"/>
    </location>
</feature>
<keyword evidence="10" id="KW-1185">Reference proteome</keyword>
<dbReference type="InterPro" id="IPR000515">
    <property type="entry name" value="MetI-like"/>
</dbReference>